<reference evidence="1" key="2">
    <citation type="submission" date="2023-05" db="EMBL/GenBank/DDBJ databases">
        <authorList>
            <consortium name="Lawrence Berkeley National Laboratory"/>
            <person name="Steindorff A."/>
            <person name="Hensen N."/>
            <person name="Bonometti L."/>
            <person name="Westerberg I."/>
            <person name="Brannstrom I.O."/>
            <person name="Guillou S."/>
            <person name="Cros-Aarteil S."/>
            <person name="Calhoun S."/>
            <person name="Haridas S."/>
            <person name="Kuo A."/>
            <person name="Mondo S."/>
            <person name="Pangilinan J."/>
            <person name="Riley R."/>
            <person name="Labutti K."/>
            <person name="Andreopoulos B."/>
            <person name="Lipzen A."/>
            <person name="Chen C."/>
            <person name="Yanf M."/>
            <person name="Daum C."/>
            <person name="Ng V."/>
            <person name="Clum A."/>
            <person name="Ohm R."/>
            <person name="Martin F."/>
            <person name="Silar P."/>
            <person name="Natvig D."/>
            <person name="Lalanne C."/>
            <person name="Gautier V."/>
            <person name="Ament-Velasquez S.L."/>
            <person name="Kruys A."/>
            <person name="Hutchinson M.I."/>
            <person name="Powell A.J."/>
            <person name="Barry K."/>
            <person name="Miller A.N."/>
            <person name="Grigoriev I.V."/>
            <person name="Debuchy R."/>
            <person name="Gladieux P."/>
            <person name="Thoren M.H."/>
            <person name="Johannesson H."/>
        </authorList>
    </citation>
    <scope>NUCLEOTIDE SEQUENCE</scope>
    <source>
        <strain evidence="1">PSN293</strain>
    </source>
</reference>
<reference evidence="1" key="1">
    <citation type="journal article" date="2023" name="Mol. Phylogenet. Evol.">
        <title>Genome-scale phylogeny and comparative genomics of the fungal order Sordariales.</title>
        <authorList>
            <person name="Hensen N."/>
            <person name="Bonometti L."/>
            <person name="Westerberg I."/>
            <person name="Brannstrom I.O."/>
            <person name="Guillou S."/>
            <person name="Cros-Aarteil S."/>
            <person name="Calhoun S."/>
            <person name="Haridas S."/>
            <person name="Kuo A."/>
            <person name="Mondo S."/>
            <person name="Pangilinan J."/>
            <person name="Riley R."/>
            <person name="LaButti K."/>
            <person name="Andreopoulos B."/>
            <person name="Lipzen A."/>
            <person name="Chen C."/>
            <person name="Yan M."/>
            <person name="Daum C."/>
            <person name="Ng V."/>
            <person name="Clum A."/>
            <person name="Steindorff A."/>
            <person name="Ohm R.A."/>
            <person name="Martin F."/>
            <person name="Silar P."/>
            <person name="Natvig D.O."/>
            <person name="Lalanne C."/>
            <person name="Gautier V."/>
            <person name="Ament-Velasquez S.L."/>
            <person name="Kruys A."/>
            <person name="Hutchinson M.I."/>
            <person name="Powell A.J."/>
            <person name="Barry K."/>
            <person name="Miller A.N."/>
            <person name="Grigoriev I.V."/>
            <person name="Debuchy R."/>
            <person name="Gladieux P."/>
            <person name="Hiltunen Thoren M."/>
            <person name="Johannesson H."/>
        </authorList>
    </citation>
    <scope>NUCLEOTIDE SEQUENCE</scope>
    <source>
        <strain evidence="1">PSN293</strain>
    </source>
</reference>
<name>A0AAN7B8B4_9PEZI</name>
<gene>
    <name evidence="1" type="ORF">QBC37DRAFT_480569</name>
</gene>
<evidence type="ECO:0000313" key="2">
    <source>
        <dbReference type="Proteomes" id="UP001301769"/>
    </source>
</evidence>
<accession>A0AAN7B8B4</accession>
<sequence length="135" mass="14529">MKSAITFTTLTLSVANMASGSKYLDTRTSGDLQSCILRTYAAEDCVGEERNGYIYSPSTQGCRGCGDIQGYWTAFSLQGDCTDGTVFLYGESACAGNSTFVPFDNPGAIETCYMINTLDLVNNTTWVSLQPCFGL</sequence>
<proteinExistence type="predicted"/>
<organism evidence="1 2">
    <name type="scientific">Rhypophila decipiens</name>
    <dbReference type="NCBI Taxonomy" id="261697"/>
    <lineage>
        <taxon>Eukaryota</taxon>
        <taxon>Fungi</taxon>
        <taxon>Dikarya</taxon>
        <taxon>Ascomycota</taxon>
        <taxon>Pezizomycotina</taxon>
        <taxon>Sordariomycetes</taxon>
        <taxon>Sordariomycetidae</taxon>
        <taxon>Sordariales</taxon>
        <taxon>Naviculisporaceae</taxon>
        <taxon>Rhypophila</taxon>
    </lineage>
</organism>
<protein>
    <submittedName>
        <fullName evidence="1">Uncharacterized protein</fullName>
    </submittedName>
</protein>
<dbReference type="EMBL" id="MU858068">
    <property type="protein sequence ID" value="KAK4216471.1"/>
    <property type="molecule type" value="Genomic_DNA"/>
</dbReference>
<comment type="caution">
    <text evidence="1">The sequence shown here is derived from an EMBL/GenBank/DDBJ whole genome shotgun (WGS) entry which is preliminary data.</text>
</comment>
<evidence type="ECO:0000313" key="1">
    <source>
        <dbReference type="EMBL" id="KAK4216471.1"/>
    </source>
</evidence>
<keyword evidence="2" id="KW-1185">Reference proteome</keyword>
<dbReference type="Proteomes" id="UP001301769">
    <property type="component" value="Unassembled WGS sequence"/>
</dbReference>
<dbReference type="AlphaFoldDB" id="A0AAN7B8B4"/>